<keyword evidence="2" id="KW-1185">Reference proteome</keyword>
<comment type="caution">
    <text evidence="1">The sequence shown here is derived from an EMBL/GenBank/DDBJ whole genome shotgun (WGS) entry which is preliminary data.</text>
</comment>
<protein>
    <submittedName>
        <fullName evidence="1">Uncharacterized protein</fullName>
    </submittedName>
</protein>
<sequence length="3085" mass="346052">MAEPISINNLLLRGCQLRNTEWVLGVVVFTGEETKIMINSGVTPSKRARISKDLNWNVIYNFIILALMCLVSGVVLGVTWARDDTSHSIFEYGSYGGNPATDGVISFWAGVILFQNLVPISLYITLEIIRTLQALFIYSDVQMYYEALDYPCTPKSWNISDDVGQVEYIFSDKTGTLTQNVMEFKKCTINGVPYGEAYTEAQAGMQRRQGIDVEVEGARAREQIARDRVRMLEGSRRLHNNPYLRDEDLTFVAPDYVDDLAGGSGQEQKMANEQFMLALALCHTVVTERTPGDPPKIEYKAQSPDEAALVATARDVGFTFVGREDDKLIVNILGEERRYQVLNTLEFNSTRKRMSAIIRMPNGKIMLFCKGADSMIYSRLIPNEQKQLRLTTGEHLEMFAREGLRTLCIAQKELGEQEYAEWNKDYDIAANSITDREDKLEEVSDRIENQLWLIGGTAIEDRLQDGVPESISLLGQAGIKLWVLTGDKVETAINIGFSCNLLDNDMDLVILKVTDDSLESVEAQLDEKLAIFGLTGSEEELKAAQDDHEPPPPTHAIIIDGDTLKLALDESLKRKFLLLCRRCRSVLCCRVSPSQKAAVVNMVKTGLDCLTLAIGDGANDVAMIQEAHVGVGIAGVEGRAAVMSSDYAIGQFRFLTRLVLVHGRWSYRRLAETIANFFYKNIVWTFALFWYQIYTNFDSQYIFDYTYIIFFNLAFTSLPVIVMGVLDQDVDDRISLAVPQLYRRGIERKEWTQPKFWAYMVDGVYQSAIAFFLVYEIFYPATFATASGLDVAEYRRMGVYAATTAVCAANIYVLYNTYRWDWLMLLIVVISTVLVWAWTGIYTSFTGSAQFYKAGAEVYGTLNFWAYVLVATIMCLLPRFIFKAAQKMYFPLDVDIIREQVKQGKFDYLQDSTSYLPPPPGKAPRVAPDVDADKYKAANAEPTDEDVRPIYPPSVAPTATTHNPRSQNGSNSTDYTYRRSMDGLPAAPRMSSEGRPLNSYEHRVRPSYDRARMSMDRVRPSFEQSNDFTSAAMLTRIESAHSRNSYIGRGRTDSQSGSAGNIGSRLRNAIRRATITREEAPADLHDAPAVPAITTTSPRTSPELRSSELKTPPQSPPRPLWDDMAEILEKINELRALPEEHHLFCPRIGEDGAVYYDEDVANYPAETDPAVLQDRKLQIQQASERKWATLKAMEIMAFDGDEAAPHKEWLLSRLSQLMQSCDVCVRVFHQSRAEWRLRLFDTYDEENIGDFLNVVDEQCLGRIQAGLDEANAILSSAEPKTRGVRLLPGQCTYAFFEALSCDALVRNEDRLTQHFDTPFELVQTKKRLKVQTYLPAMTRFLFSKKESRQRWAALSWSTFKRNLLKTEFEWAVRDYMISAMMKVQMNNLDIELVPLFWSGARLILGKMDRELIIEYIRGLDGNFYRLMLDHLSLKSEAFLDILATMEELLRKAPIDFWEGMNAVTPSIATVVEQIFNSPVLQQVLVAAKEDDEQSMSNVQAAFSWIPLFTASIKPANLGPATRPFAQALFGRFQDVRYPEISRAKCFREGLKVLEFTFKKMCEGKSIDKFVGQPTVNGMMDMFSTHVQLLISRLKSFGNSDADIEDADLTLTVIQNAFLLEAQSLIIERQLISAKKPSPTETPSSAPIWKAILKAIDHQSLDLASHLLVAGRSLIGLEPLSMKSGVEKIPAEVRHFNDRFKLLSQSITDVVDRLSEFNPSQLHALFEKPVAASAIVSLLFSSTEDTRSSAIELLKVISLEEERRNALQHIIKNYFRNVVMGISDSVRQVMRKKAFAPTPSMIRTCRDVIDVLCNSQDGILRTKDLNTGEAAATMNIWRNLWDALTMIFATTEAWSNLGFYDKQMMMDFCRDTMQFADEVFDQCSIFATALKKQAQSDDDESKAKTELLQELLELPANAMEGLAKWLRLRDEFLSSKSVTLISKLLVRLHNVSIEINTDTLSYMERILTGDIRAKLSTTQQAELQQALETHLGHSIVKEEEPVAPKQVSLNKWMSTGAAASSSDAKASLMSTLTSGSSAFREKRELMRAQEAKLAKQKALDAQKNASQDEFKRKRQLELQRREKEKAAAIAKARQARGLTQTNEAGSGLEGLGVLGKDSAAKGEGLMHSSDESEDSEGDIDEDLFGIKKSKAATGPKTNIVNEVKIQMPFKKKRVQRSIKDMRARLAPDLSSLHRAILSWDYYYDGDYPPKSNPGIYSKVLNTFRTPNDYQNTFEPLLTLETWQGFVKAREENQNKAYEVRITSRASVDMFQEVGSTMTHEENRDIFISEGDIILLSRTKTPSADVPTCLARVFRVKRKQQHIEVSYRVVPGNPLSSALNPSSSVFGVKLQSITPLEREYGALKGLQYYDLCDEIIRAKPSPLLTYTDKQVDPLVENYNLNKAQARAVKSAMDNDAFTLIQGPPGSGKTKTITAIVGAILSDTLRRGGTAVPVPGGQQRSDTAAKKLLVCAPSNAAVDELVMRFKTGIKTLSGEARKLNIVRLGRSDAIKSEVQDVCLEELVSQRLGTTNTKNNDREATQKLFSDHKAVSEKLRNAIDQIQTGELKGDDAVKLQEDINALRKQKQNLGTRIDNAKDDEKLAGRNADLNRRRAQEAILNDAHVICATLSGSGHEMFQNLSIEFETVIVDEAAQCVEMSALIPLKYGCAKCILVGDPKQLPPTVFSKEAARFAYEQSLFVRMQKNHPDDVHLLDTQYRMHPEISVFPSQTFYDGKLLDGGDMAGLRKQPWHQSMLLGPYRFFDVLGQQSAAPKGHSLINRAEIDVALQLYKRLTTDYSDYDFKGKVGIITPYKSQLKELKSQFSYTYGANILDEIDFNTTDAFQGRESEVIIFSCVRASPAGGIGFLQDIRRMNVGLTRAKSSLWVLGNSQSLVRGEFWKKLIVDAKERKRFTDGNVLKMLREHSSKYPAPKEGYMQAHRPTPEVKSESVGGKGGHQANGNGIKHEEIKQEIKQEIKKEPGLVHHAKRKLSDSPNIKTENNNNNNNNNDFDMFGDQSDTASNANTNAHNVGSGRSTPATHARSSPAVESDRASTPGDAFGGKRVNPKIKKRPKPSGPFIDSRPKKPKTG</sequence>
<evidence type="ECO:0000313" key="2">
    <source>
        <dbReference type="Proteomes" id="UP001153331"/>
    </source>
</evidence>
<organism evidence="1 2">
    <name type="scientific">Boeremia exigua</name>
    <dbReference type="NCBI Taxonomy" id="749465"/>
    <lineage>
        <taxon>Eukaryota</taxon>
        <taxon>Fungi</taxon>
        <taxon>Dikarya</taxon>
        <taxon>Ascomycota</taxon>
        <taxon>Pezizomycotina</taxon>
        <taxon>Dothideomycetes</taxon>
        <taxon>Pleosporomycetidae</taxon>
        <taxon>Pleosporales</taxon>
        <taxon>Pleosporineae</taxon>
        <taxon>Didymellaceae</taxon>
        <taxon>Boeremia</taxon>
    </lineage>
</organism>
<reference evidence="1" key="1">
    <citation type="submission" date="2022-11" db="EMBL/GenBank/DDBJ databases">
        <title>Genome Sequence of Boeremia exigua.</title>
        <authorList>
            <person name="Buettner E."/>
        </authorList>
    </citation>
    <scope>NUCLEOTIDE SEQUENCE</scope>
    <source>
        <strain evidence="1">CU02</strain>
    </source>
</reference>
<accession>A0ACC2I035</accession>
<evidence type="ECO:0000313" key="1">
    <source>
        <dbReference type="EMBL" id="KAJ8108707.1"/>
    </source>
</evidence>
<proteinExistence type="predicted"/>
<dbReference type="EMBL" id="JAPHNI010000708">
    <property type="protein sequence ID" value="KAJ8108707.1"/>
    <property type="molecule type" value="Genomic_DNA"/>
</dbReference>
<gene>
    <name evidence="1" type="ORF">OPT61_g7982</name>
</gene>
<dbReference type="Proteomes" id="UP001153331">
    <property type="component" value="Unassembled WGS sequence"/>
</dbReference>
<name>A0ACC2I035_9PLEO</name>